<dbReference type="Pfam" id="PF00075">
    <property type="entry name" value="RNase_H"/>
    <property type="match status" value="1"/>
</dbReference>
<feature type="domain" description="Reverse transcriptase" evidence="3">
    <location>
        <begin position="44"/>
        <end position="318"/>
    </location>
</feature>
<evidence type="ECO:0008006" key="7">
    <source>
        <dbReference type="Google" id="ProtNLM"/>
    </source>
</evidence>
<dbReference type="GO" id="GO:0005739">
    <property type="term" value="C:mitochondrion"/>
    <property type="evidence" value="ECO:0007669"/>
    <property type="project" value="UniProtKB-SubCell"/>
</dbReference>
<dbReference type="PANTHER" id="PTHR33481">
    <property type="entry name" value="REVERSE TRANSCRIPTASE"/>
    <property type="match status" value="1"/>
</dbReference>
<evidence type="ECO:0000259" key="4">
    <source>
        <dbReference type="PROSITE" id="PS50879"/>
    </source>
</evidence>
<sequence>MEEVEEKVMEAKAWKAPGQDGLPAMVWKQLWPVVKERVLHLFRTSLDTGRLPSQWRTAKIIPLKKPNKGDYKIAKAWRPISLLSTLGKILETVVADRISHAAETYGLLPTNHFGARKRRSAEQALLLFQEQVYKAWRNRKVVSLVSFDVKGAYNGVFKDRLLQRLEARGIPKGLIRWIDAFCSYRTATITVNGYTSALRELPQAGLPQGSPLSPILFLFFNADLVQSRIDSNGGSIAFVDDYSAWVTGPTAEDNREGIQAIIDRALDWERRSGATFECDKTAIVHFTRVIDRTSRIPFTIKGDVIKPKRKAKILGVIMDAGLRFKKHMAEAAMCLRRLRMLSPCTARQLFTATVAPAMDYASVVWSHARNERALSWFNKAQKIGARAITGAFRTVATAVMEAEANIQTVCERHAQAGMRMYINIKTVPKTHPLAALKVSASRRYMSPLKKLALAYEGSGTERMETIEAYAVLPWYNRVPLVCEADREAAKIAAKNVNDIVIATSASDRRGLVGMGGIVAQRSPGQTDRIVARYSATLGSRDDQNPYTAELEAIAMALRCMPDGLQCRELTVLSSSQSSLKAIARPQQQSGQTSIRQIYEHIGRLRKGNNRVKMIWVPYRDDDLSMSREAKRQAKKATRAGCTPQSLPYQARSTRLRLAVSQLHQQRKLPNNVGNYSKRIDRALPGKHTQALYDICKRREAGVLSQLRTGMAKINSYLNKIGAAESDMCECGCGPETMEHFLFRCTRWEAEREAMRRCGLPQGSPVSPILFLLYTEPIYRLSNPQGRFGYADDTAILCVGDTVEETAAAASRSVEEMVRWGAANGVSFDPKKTEVMHFSRSKLETAPAIRHGDVEKHPEAAMRWLGIWLDSSLSFRVHAEKWTAKSQAVAHHLRGLTNTIRGPLPSAVRSAVRACVEPVLLYGTEVWYPGATRPRWDQPSKDRPSSIQHLLQRMNKAIVQSMRAILPAWKTTPIAILHRESGIPPITQLLEARRYRFSARLKSLDETHPLAKRTLPPRQPTYHQLIKRKYQAPTESSFRTRLRRTNELLAPCPRPALMQKRFGKGQDTPLQTAQKGESAEAFLQWIENVEPATWIVYSDGSLSSEGAASYGFAIHQKDLSICDGSGRLGPAEVFDAEATGALEGLKAALNLPGSAARDIVVCLDNLAAATCLRGTPSDSSQAVFVEFQALAASHGATQVRWIPGHTDIPGNEQADKLAKAASSLPEPEGAQPTLAYLRKVARQKPKEAFETWWTTSVPEQYKRLNLKATIRCPPELSLPRAALHHLLAARSLHGDFAAYHERFNHDDARVTCSCGRRKAPDHVFYCRKVPRRCRIRLVPSPTAAVNLAIGRNFDKYIKLTKSSAFFERICTRY</sequence>
<dbReference type="EMBL" id="MRCU01000010">
    <property type="protein sequence ID" value="RKK10818.1"/>
    <property type="molecule type" value="Genomic_DNA"/>
</dbReference>
<dbReference type="InterPro" id="IPR000477">
    <property type="entry name" value="RT_dom"/>
</dbReference>
<dbReference type="CDD" id="cd01650">
    <property type="entry name" value="RT_nLTR_like"/>
    <property type="match status" value="1"/>
</dbReference>
<evidence type="ECO:0000256" key="1">
    <source>
        <dbReference type="ARBA" id="ARBA00004173"/>
    </source>
</evidence>
<evidence type="ECO:0000259" key="3">
    <source>
        <dbReference type="PROSITE" id="PS50878"/>
    </source>
</evidence>
<dbReference type="Pfam" id="PF00078">
    <property type="entry name" value="RVT_1"/>
    <property type="match status" value="2"/>
</dbReference>
<dbReference type="Proteomes" id="UP000270866">
    <property type="component" value="Unassembled WGS sequence"/>
</dbReference>
<protein>
    <recommendedName>
        <fullName evidence="7">RNA-directed DNA polymerase from transposon BS</fullName>
    </recommendedName>
</protein>
<evidence type="ECO:0000313" key="6">
    <source>
        <dbReference type="Proteomes" id="UP000270866"/>
    </source>
</evidence>
<name>A0A3L6N0L8_FUSOX</name>
<dbReference type="PROSITE" id="PS50878">
    <property type="entry name" value="RT_POL"/>
    <property type="match status" value="2"/>
</dbReference>
<dbReference type="SUPFAM" id="SSF53098">
    <property type="entry name" value="Ribonuclease H-like"/>
    <property type="match status" value="1"/>
</dbReference>
<dbReference type="SUPFAM" id="SSF56672">
    <property type="entry name" value="DNA/RNA polymerases"/>
    <property type="match status" value="1"/>
</dbReference>
<dbReference type="InterPro" id="IPR036397">
    <property type="entry name" value="RNaseH_sf"/>
</dbReference>
<comment type="subcellular location">
    <subcellularLocation>
        <location evidence="1">Mitochondrion</location>
    </subcellularLocation>
</comment>
<dbReference type="InterPro" id="IPR043502">
    <property type="entry name" value="DNA/RNA_pol_sf"/>
</dbReference>
<reference evidence="5 6" key="1">
    <citation type="journal article" date="2018" name="Sci. Rep.">
        <title>Characterisation of pathogen-specific regions and novel effector candidates in Fusarium oxysporum f. sp. cepae.</title>
        <authorList>
            <person name="Armitage A.D."/>
            <person name="Taylor A."/>
            <person name="Sobczyk M.K."/>
            <person name="Baxter L."/>
            <person name="Greenfield B.P."/>
            <person name="Bates H.J."/>
            <person name="Wilson F."/>
            <person name="Jackson A.C."/>
            <person name="Ott S."/>
            <person name="Harrison R.J."/>
            <person name="Clarkson J.P."/>
        </authorList>
    </citation>
    <scope>NUCLEOTIDE SEQUENCE [LARGE SCALE GENOMIC DNA]</scope>
    <source>
        <strain evidence="5 6">FoC_Fus2</strain>
    </source>
</reference>
<dbReference type="InterPro" id="IPR002156">
    <property type="entry name" value="RNaseH_domain"/>
</dbReference>
<dbReference type="GO" id="GO:0004523">
    <property type="term" value="F:RNA-DNA hybrid ribonuclease activity"/>
    <property type="evidence" value="ECO:0007669"/>
    <property type="project" value="InterPro"/>
</dbReference>
<dbReference type="PANTHER" id="PTHR33481:SF1">
    <property type="entry name" value="ENDONUCLEASE_EXONUCLEASE_PHOSPHATASE DOMAIN-CONTAINING PROTEIN-RELATED"/>
    <property type="match status" value="1"/>
</dbReference>
<dbReference type="CDD" id="cd09276">
    <property type="entry name" value="Rnase_HI_RT_non_LTR"/>
    <property type="match status" value="1"/>
</dbReference>
<accession>A0A3L6N0L8</accession>
<gene>
    <name evidence="5" type="ORF">BFJ65_g14814</name>
</gene>
<dbReference type="Gene3D" id="3.30.420.10">
    <property type="entry name" value="Ribonuclease H-like superfamily/Ribonuclease H"/>
    <property type="match status" value="2"/>
</dbReference>
<comment type="caution">
    <text evidence="5">The sequence shown here is derived from an EMBL/GenBank/DDBJ whole genome shotgun (WGS) entry which is preliminary data.</text>
</comment>
<keyword evidence="2" id="KW-0496">Mitochondrion</keyword>
<dbReference type="InterPro" id="IPR012337">
    <property type="entry name" value="RNaseH-like_sf"/>
</dbReference>
<feature type="domain" description="RNase H type-1" evidence="4">
    <location>
        <begin position="1089"/>
        <end position="1222"/>
    </location>
</feature>
<evidence type="ECO:0000256" key="2">
    <source>
        <dbReference type="ARBA" id="ARBA00023128"/>
    </source>
</evidence>
<dbReference type="PROSITE" id="PS50879">
    <property type="entry name" value="RNASE_H_1"/>
    <property type="match status" value="1"/>
</dbReference>
<proteinExistence type="predicted"/>
<dbReference type="GO" id="GO:0003676">
    <property type="term" value="F:nucleic acid binding"/>
    <property type="evidence" value="ECO:0007669"/>
    <property type="project" value="InterPro"/>
</dbReference>
<organism evidence="5 6">
    <name type="scientific">Fusarium oxysporum f. sp. cepae</name>
    <dbReference type="NCBI Taxonomy" id="396571"/>
    <lineage>
        <taxon>Eukaryota</taxon>
        <taxon>Fungi</taxon>
        <taxon>Dikarya</taxon>
        <taxon>Ascomycota</taxon>
        <taxon>Pezizomycotina</taxon>
        <taxon>Sordariomycetes</taxon>
        <taxon>Hypocreomycetidae</taxon>
        <taxon>Hypocreales</taxon>
        <taxon>Nectriaceae</taxon>
        <taxon>Fusarium</taxon>
        <taxon>Fusarium oxysporum species complex</taxon>
    </lineage>
</organism>
<feature type="domain" description="Reverse transcriptase" evidence="3">
    <location>
        <begin position="585"/>
        <end position="868"/>
    </location>
</feature>
<evidence type="ECO:0000313" key="5">
    <source>
        <dbReference type="EMBL" id="RKK10818.1"/>
    </source>
</evidence>